<dbReference type="AlphaFoldDB" id="A0AAE1ACV4"/>
<keyword evidence="2" id="KW-1185">Reference proteome</keyword>
<accession>A0AAE1ACV4</accession>
<sequence length="132" mass="15087">MKDLQVCDLMKRRPFDTGLCGQLEADRGWPTSDIVPIWTPERPEPKFSSAGMVGEWKNTSALAQNAMFDLFMARQGEKGLLLRGSGGIARDVVHGRTERERSYSTSSGGIYETLLWPDRERKDTLYEFRWDL</sequence>
<evidence type="ECO:0000313" key="2">
    <source>
        <dbReference type="Proteomes" id="UP001283361"/>
    </source>
</evidence>
<dbReference type="Proteomes" id="UP001283361">
    <property type="component" value="Unassembled WGS sequence"/>
</dbReference>
<reference evidence="1" key="1">
    <citation type="journal article" date="2023" name="G3 (Bethesda)">
        <title>A reference genome for the long-term kleptoplast-retaining sea slug Elysia crispata morphotype clarki.</title>
        <authorList>
            <person name="Eastman K.E."/>
            <person name="Pendleton A.L."/>
            <person name="Shaikh M.A."/>
            <person name="Suttiyut T."/>
            <person name="Ogas R."/>
            <person name="Tomko P."/>
            <person name="Gavelis G."/>
            <person name="Widhalm J.R."/>
            <person name="Wisecaver J.H."/>
        </authorList>
    </citation>
    <scope>NUCLEOTIDE SEQUENCE</scope>
    <source>
        <strain evidence="1">ECLA1</strain>
    </source>
</reference>
<comment type="caution">
    <text evidence="1">The sequence shown here is derived from an EMBL/GenBank/DDBJ whole genome shotgun (WGS) entry which is preliminary data.</text>
</comment>
<proteinExistence type="predicted"/>
<protein>
    <submittedName>
        <fullName evidence="1">Uncharacterized protein</fullName>
    </submittedName>
</protein>
<dbReference type="EMBL" id="JAWDGP010002156">
    <property type="protein sequence ID" value="KAK3785215.1"/>
    <property type="molecule type" value="Genomic_DNA"/>
</dbReference>
<name>A0AAE1ACV4_9GAST</name>
<organism evidence="1 2">
    <name type="scientific">Elysia crispata</name>
    <name type="common">lettuce slug</name>
    <dbReference type="NCBI Taxonomy" id="231223"/>
    <lineage>
        <taxon>Eukaryota</taxon>
        <taxon>Metazoa</taxon>
        <taxon>Spiralia</taxon>
        <taxon>Lophotrochozoa</taxon>
        <taxon>Mollusca</taxon>
        <taxon>Gastropoda</taxon>
        <taxon>Heterobranchia</taxon>
        <taxon>Euthyneura</taxon>
        <taxon>Panpulmonata</taxon>
        <taxon>Sacoglossa</taxon>
        <taxon>Placobranchoidea</taxon>
        <taxon>Plakobranchidae</taxon>
        <taxon>Elysia</taxon>
    </lineage>
</organism>
<evidence type="ECO:0000313" key="1">
    <source>
        <dbReference type="EMBL" id="KAK3785215.1"/>
    </source>
</evidence>
<gene>
    <name evidence="1" type="ORF">RRG08_005570</name>
</gene>